<dbReference type="EMBL" id="KV454482">
    <property type="protein sequence ID" value="ODV60340.1"/>
    <property type="molecule type" value="Genomic_DNA"/>
</dbReference>
<sequence>MQRGLSFSSALFISFDFCCFSSNIRGTTKNSHLLLLRITPNYNLFISQLCLRFTEL</sequence>
<organism evidence="1 2">
    <name type="scientific">Ascoidea rubescens DSM 1968</name>
    <dbReference type="NCBI Taxonomy" id="1344418"/>
    <lineage>
        <taxon>Eukaryota</taxon>
        <taxon>Fungi</taxon>
        <taxon>Dikarya</taxon>
        <taxon>Ascomycota</taxon>
        <taxon>Saccharomycotina</taxon>
        <taxon>Saccharomycetes</taxon>
        <taxon>Ascoideaceae</taxon>
        <taxon>Ascoidea</taxon>
    </lineage>
</organism>
<proteinExistence type="predicted"/>
<keyword evidence="2" id="KW-1185">Reference proteome</keyword>
<dbReference type="Proteomes" id="UP000095038">
    <property type="component" value="Unassembled WGS sequence"/>
</dbReference>
<accession>A0A1D2VFP4</accession>
<dbReference type="AlphaFoldDB" id="A0A1D2VFP4"/>
<evidence type="ECO:0000313" key="2">
    <source>
        <dbReference type="Proteomes" id="UP000095038"/>
    </source>
</evidence>
<dbReference type="GeneID" id="30962949"/>
<reference evidence="2" key="1">
    <citation type="submission" date="2016-05" db="EMBL/GenBank/DDBJ databases">
        <title>Comparative genomics of biotechnologically important yeasts.</title>
        <authorList>
            <consortium name="DOE Joint Genome Institute"/>
            <person name="Riley R."/>
            <person name="Haridas S."/>
            <person name="Wolfe K.H."/>
            <person name="Lopes M.R."/>
            <person name="Hittinger C.T."/>
            <person name="Goker M."/>
            <person name="Salamov A."/>
            <person name="Wisecaver J."/>
            <person name="Long T.M."/>
            <person name="Aerts A.L."/>
            <person name="Barry K."/>
            <person name="Choi C."/>
            <person name="Clum A."/>
            <person name="Coughlan A.Y."/>
            <person name="Deshpande S."/>
            <person name="Douglass A.P."/>
            <person name="Hanson S.J."/>
            <person name="Klenk H.-P."/>
            <person name="Labutti K."/>
            <person name="Lapidus A."/>
            <person name="Lindquist E."/>
            <person name="Lipzen A."/>
            <person name="Meier-Kolthoff J.P."/>
            <person name="Ohm R.A."/>
            <person name="Otillar R.P."/>
            <person name="Pangilinan J."/>
            <person name="Peng Y."/>
            <person name="Rokas A."/>
            <person name="Rosa C.A."/>
            <person name="Scheuner C."/>
            <person name="Sibirny A.A."/>
            <person name="Slot J.C."/>
            <person name="Stielow J.B."/>
            <person name="Sun H."/>
            <person name="Kurtzman C.P."/>
            <person name="Blackwell M."/>
            <person name="Grigoriev I.V."/>
            <person name="Jeffries T.W."/>
        </authorList>
    </citation>
    <scope>NUCLEOTIDE SEQUENCE [LARGE SCALE GENOMIC DNA]</scope>
    <source>
        <strain evidence="2">DSM 1968</strain>
    </source>
</reference>
<protein>
    <submittedName>
        <fullName evidence="1">Uncharacterized protein</fullName>
    </submittedName>
</protein>
<dbReference type="InParanoid" id="A0A1D2VFP4"/>
<name>A0A1D2VFP4_9ASCO</name>
<dbReference type="RefSeq" id="XP_020046647.1">
    <property type="nucleotide sequence ID" value="XM_020189313.1"/>
</dbReference>
<evidence type="ECO:0000313" key="1">
    <source>
        <dbReference type="EMBL" id="ODV60340.1"/>
    </source>
</evidence>
<gene>
    <name evidence="1" type="ORF">ASCRUDRAFT_153465</name>
</gene>